<protein>
    <recommendedName>
        <fullName evidence="4">NmrA-like domain-containing protein</fullName>
    </recommendedName>
</protein>
<evidence type="ECO:0000259" key="4">
    <source>
        <dbReference type="Pfam" id="PF05368"/>
    </source>
</evidence>
<keyword evidence="2" id="KW-0521">NADP</keyword>
<reference evidence="5" key="1">
    <citation type="submission" date="2018-05" db="EMBL/GenBank/DDBJ databases">
        <title>Draft genome of Mucuna pruriens seed.</title>
        <authorList>
            <person name="Nnadi N.E."/>
            <person name="Vos R."/>
            <person name="Hasami M.H."/>
            <person name="Devisetty U.K."/>
            <person name="Aguiy J.C."/>
        </authorList>
    </citation>
    <scope>NUCLEOTIDE SEQUENCE [LARGE SCALE GENOMIC DNA]</scope>
    <source>
        <strain evidence="5">JCA_2017</strain>
    </source>
</reference>
<keyword evidence="3" id="KW-0560">Oxidoreductase</keyword>
<dbReference type="SUPFAM" id="SSF51735">
    <property type="entry name" value="NAD(P)-binding Rossmann-fold domains"/>
    <property type="match status" value="1"/>
</dbReference>
<dbReference type="STRING" id="157652.A0A371GCQ2"/>
<feature type="non-terminal residue" evidence="5">
    <location>
        <position position="1"/>
    </location>
</feature>
<evidence type="ECO:0000256" key="3">
    <source>
        <dbReference type="ARBA" id="ARBA00023002"/>
    </source>
</evidence>
<dbReference type="Gene3D" id="3.40.50.720">
    <property type="entry name" value="NAD(P)-binding Rossmann-like Domain"/>
    <property type="match status" value="1"/>
</dbReference>
<dbReference type="OrthoDB" id="419598at2759"/>
<dbReference type="AlphaFoldDB" id="A0A371GCQ2"/>
<dbReference type="PANTHER" id="PTHR43349">
    <property type="entry name" value="PINORESINOL REDUCTASE-RELATED"/>
    <property type="match status" value="1"/>
</dbReference>
<dbReference type="PANTHER" id="PTHR43349:SF35">
    <property type="entry name" value="PHENYLCOUMARAN BENZYLIC ETHER REDUCTASE 1"/>
    <property type="match status" value="1"/>
</dbReference>
<dbReference type="Pfam" id="PF05368">
    <property type="entry name" value="NmrA"/>
    <property type="match status" value="1"/>
</dbReference>
<name>A0A371GCQ2_MUCPR</name>
<dbReference type="InterPro" id="IPR050608">
    <property type="entry name" value="NmrA-type/Isoflavone_red_sf"/>
</dbReference>
<proteinExistence type="inferred from homology"/>
<dbReference type="GO" id="GO:0016491">
    <property type="term" value="F:oxidoreductase activity"/>
    <property type="evidence" value="ECO:0007669"/>
    <property type="project" value="UniProtKB-KW"/>
</dbReference>
<dbReference type="EMBL" id="QJKJ01005970">
    <property type="protein sequence ID" value="RDX88337.1"/>
    <property type="molecule type" value="Genomic_DNA"/>
</dbReference>
<dbReference type="InterPro" id="IPR036291">
    <property type="entry name" value="NAD(P)-bd_dom_sf"/>
</dbReference>
<evidence type="ECO:0000313" key="6">
    <source>
        <dbReference type="Proteomes" id="UP000257109"/>
    </source>
</evidence>
<keyword evidence="6" id="KW-1185">Reference proteome</keyword>
<evidence type="ECO:0000256" key="1">
    <source>
        <dbReference type="ARBA" id="ARBA00005725"/>
    </source>
</evidence>
<dbReference type="Proteomes" id="UP000257109">
    <property type="component" value="Unassembled WGS sequence"/>
</dbReference>
<dbReference type="Gene3D" id="3.90.25.10">
    <property type="entry name" value="UDP-galactose 4-epimerase, domain 1"/>
    <property type="match status" value="1"/>
</dbReference>
<dbReference type="InterPro" id="IPR045312">
    <property type="entry name" value="PCBER-like"/>
</dbReference>
<dbReference type="GO" id="GO:0009807">
    <property type="term" value="P:lignan biosynthetic process"/>
    <property type="evidence" value="ECO:0007669"/>
    <property type="project" value="UniProtKB-ARBA"/>
</dbReference>
<accession>A0A371GCQ2</accession>
<evidence type="ECO:0000256" key="2">
    <source>
        <dbReference type="ARBA" id="ARBA00022857"/>
    </source>
</evidence>
<dbReference type="CDD" id="cd05259">
    <property type="entry name" value="PCBER_SDR_a"/>
    <property type="match status" value="1"/>
</dbReference>
<dbReference type="InterPro" id="IPR008030">
    <property type="entry name" value="NmrA-like"/>
</dbReference>
<comment type="similarity">
    <text evidence="1">Belongs to the NmrA-type oxidoreductase family. Isoflavone reductase subfamily.</text>
</comment>
<comment type="caution">
    <text evidence="5">The sequence shown here is derived from an EMBL/GenBank/DDBJ whole genome shotgun (WGS) entry which is preliminary data.</text>
</comment>
<evidence type="ECO:0000313" key="5">
    <source>
        <dbReference type="EMBL" id="RDX88337.1"/>
    </source>
</evidence>
<gene>
    <name evidence="5" type="ORF">CR513_30087</name>
</gene>
<feature type="domain" description="NmrA-like" evidence="4">
    <location>
        <begin position="4"/>
        <end position="305"/>
    </location>
</feature>
<organism evidence="5 6">
    <name type="scientific">Mucuna pruriens</name>
    <name type="common">Velvet bean</name>
    <name type="synonym">Dolichos pruriens</name>
    <dbReference type="NCBI Taxonomy" id="157652"/>
    <lineage>
        <taxon>Eukaryota</taxon>
        <taxon>Viridiplantae</taxon>
        <taxon>Streptophyta</taxon>
        <taxon>Embryophyta</taxon>
        <taxon>Tracheophyta</taxon>
        <taxon>Spermatophyta</taxon>
        <taxon>Magnoliopsida</taxon>
        <taxon>eudicotyledons</taxon>
        <taxon>Gunneridae</taxon>
        <taxon>Pentapetalae</taxon>
        <taxon>rosids</taxon>
        <taxon>fabids</taxon>
        <taxon>Fabales</taxon>
        <taxon>Fabaceae</taxon>
        <taxon>Papilionoideae</taxon>
        <taxon>50 kb inversion clade</taxon>
        <taxon>NPAAA clade</taxon>
        <taxon>indigoferoid/millettioid clade</taxon>
        <taxon>Phaseoleae</taxon>
        <taxon>Mucuna</taxon>
    </lineage>
</organism>
<sequence>MADTTKILIIGGSGYIGKFMVEASAKAGHPTFVLVRESTLSDPTKSPIIRKFNTLGVNLVLGDICDHQSLVKAIKQVDVVISIVSHTQISYQYKVISAVKEAGNVKRFFPSEFGIDVDRTYMVGEEANSILNDKVQIRRTIEAQEIPHTYVVANFFTRHFLPTWSYLGAMTGQIDTIAILGDGNAKVVHNMEEDIATYTIRTVDDPTTLNKILYVRPPANTLSYNDLVSLWEKKNNKILKRVYVPEEQVLKCIEESSVHVSMSLSICHAVYVRGDHTNYEINPSVGVEASELYPDVKYTTLNEFFDANDAHTPFYLNQFPLA</sequence>